<proteinExistence type="predicted"/>
<dbReference type="SUPFAM" id="SSF56935">
    <property type="entry name" value="Porins"/>
    <property type="match status" value="1"/>
</dbReference>
<name>A0ABM9I115_9GAMM</name>
<protein>
    <recommendedName>
        <fullName evidence="6">TonB-dependent receptor</fullName>
    </recommendedName>
</protein>
<sequence>MDRIQVNPSLTWRISDATEVTLEVEGFTEDREFDYGIPVIGKRPAPIPIRRTLEDPDDPLDNVSNVYVGFNLTHRFNDD</sequence>
<reference evidence="4 5" key="1">
    <citation type="submission" date="2023-03" db="EMBL/GenBank/DDBJ databases">
        <authorList>
            <person name="Pearce D."/>
        </authorList>
    </citation>
    <scope>NUCLEOTIDE SEQUENCE [LARGE SCALE GENOMIC DNA]</scope>
    <source>
        <strain evidence="4">Msz</strain>
    </source>
</reference>
<accession>A0ABM9I115</accession>
<evidence type="ECO:0000256" key="1">
    <source>
        <dbReference type="ARBA" id="ARBA00004442"/>
    </source>
</evidence>
<evidence type="ECO:0000313" key="5">
    <source>
        <dbReference type="Proteomes" id="UP001162030"/>
    </source>
</evidence>
<dbReference type="Gene3D" id="2.40.170.20">
    <property type="entry name" value="TonB-dependent receptor, beta-barrel domain"/>
    <property type="match status" value="1"/>
</dbReference>
<keyword evidence="5" id="KW-1185">Reference proteome</keyword>
<keyword evidence="2" id="KW-0472">Membrane</keyword>
<evidence type="ECO:0008006" key="6">
    <source>
        <dbReference type="Google" id="ProtNLM"/>
    </source>
</evidence>
<dbReference type="Proteomes" id="UP001162030">
    <property type="component" value="Chromosome"/>
</dbReference>
<dbReference type="EMBL" id="OX458333">
    <property type="protein sequence ID" value="CAI8820353.1"/>
    <property type="molecule type" value="Genomic_DNA"/>
</dbReference>
<dbReference type="InterPro" id="IPR036942">
    <property type="entry name" value="Beta-barrel_TonB_sf"/>
</dbReference>
<gene>
    <name evidence="4" type="ORF">MSZNOR_1946</name>
</gene>
<keyword evidence="3" id="KW-0998">Cell outer membrane</keyword>
<evidence type="ECO:0000313" key="4">
    <source>
        <dbReference type="EMBL" id="CAI8820353.1"/>
    </source>
</evidence>
<comment type="subcellular location">
    <subcellularLocation>
        <location evidence="1">Cell outer membrane</location>
    </subcellularLocation>
</comment>
<evidence type="ECO:0000256" key="3">
    <source>
        <dbReference type="ARBA" id="ARBA00023237"/>
    </source>
</evidence>
<organism evidence="4 5">
    <name type="scientific">Methylocaldum szegediense</name>
    <dbReference type="NCBI Taxonomy" id="73780"/>
    <lineage>
        <taxon>Bacteria</taxon>
        <taxon>Pseudomonadati</taxon>
        <taxon>Pseudomonadota</taxon>
        <taxon>Gammaproteobacteria</taxon>
        <taxon>Methylococcales</taxon>
        <taxon>Methylococcaceae</taxon>
        <taxon>Methylocaldum</taxon>
    </lineage>
</organism>
<evidence type="ECO:0000256" key="2">
    <source>
        <dbReference type="ARBA" id="ARBA00023136"/>
    </source>
</evidence>